<dbReference type="Proteomes" id="UP000236161">
    <property type="component" value="Unassembled WGS sequence"/>
</dbReference>
<dbReference type="InterPro" id="IPR002902">
    <property type="entry name" value="GNK2"/>
</dbReference>
<keyword evidence="5" id="KW-1185">Reference proteome</keyword>
<dbReference type="PROSITE" id="PS51473">
    <property type="entry name" value="GNK2"/>
    <property type="match status" value="1"/>
</dbReference>
<evidence type="ECO:0000256" key="1">
    <source>
        <dbReference type="ARBA" id="ARBA00022729"/>
    </source>
</evidence>
<keyword evidence="1" id="KW-0732">Signal</keyword>
<accession>A0A2H9ZWG3</accession>
<dbReference type="Gene3D" id="3.30.430.20">
    <property type="entry name" value="Gnk2 domain, C-X8-C-X2-C motif"/>
    <property type="match status" value="1"/>
</dbReference>
<evidence type="ECO:0000313" key="4">
    <source>
        <dbReference type="EMBL" id="PKA47641.1"/>
    </source>
</evidence>
<proteinExistence type="predicted"/>
<dbReference type="Pfam" id="PF01657">
    <property type="entry name" value="Stress-antifung"/>
    <property type="match status" value="1"/>
</dbReference>
<reference evidence="4 5" key="1">
    <citation type="journal article" date="2017" name="Nature">
        <title>The Apostasia genome and the evolution of orchids.</title>
        <authorList>
            <person name="Zhang G.Q."/>
            <person name="Liu K.W."/>
            <person name="Li Z."/>
            <person name="Lohaus R."/>
            <person name="Hsiao Y.Y."/>
            <person name="Niu S.C."/>
            <person name="Wang J.Y."/>
            <person name="Lin Y.C."/>
            <person name="Xu Q."/>
            <person name="Chen L.J."/>
            <person name="Yoshida K."/>
            <person name="Fujiwara S."/>
            <person name="Wang Z.W."/>
            <person name="Zhang Y.Q."/>
            <person name="Mitsuda N."/>
            <person name="Wang M."/>
            <person name="Liu G.H."/>
            <person name="Pecoraro L."/>
            <person name="Huang H.X."/>
            <person name="Xiao X.J."/>
            <person name="Lin M."/>
            <person name="Wu X.Y."/>
            <person name="Wu W.L."/>
            <person name="Chen Y.Y."/>
            <person name="Chang S.B."/>
            <person name="Sakamoto S."/>
            <person name="Ohme-Takagi M."/>
            <person name="Yagi M."/>
            <person name="Zeng S.J."/>
            <person name="Shen C.Y."/>
            <person name="Yeh C.M."/>
            <person name="Luo Y.B."/>
            <person name="Tsai W.C."/>
            <person name="Van de Peer Y."/>
            <person name="Liu Z.J."/>
        </authorList>
    </citation>
    <scope>NUCLEOTIDE SEQUENCE [LARGE SCALE GENOMIC DNA]</scope>
    <source>
        <strain evidence="5">cv. Shenzhen</strain>
        <tissue evidence="4">Stem</tissue>
    </source>
</reference>
<sequence>MTSKESRRSTSTAIPGAWLARHLKTVWTAPSWRPNLLEKIPASSKQTSSRHCFRHAFSGILHMISSGRRQILTISKCMIQRTQFLLITKAISIKESKIFSQVSHLVFYSWNNYGELNKIFYEFTRMSIKVTAQCSRDMTFPKTSCMQCLKEARKKFDEGRCNGSMRCSILYDSCILKYVATLGLEL</sequence>
<organism evidence="4 5">
    <name type="scientific">Apostasia shenzhenica</name>
    <dbReference type="NCBI Taxonomy" id="1088818"/>
    <lineage>
        <taxon>Eukaryota</taxon>
        <taxon>Viridiplantae</taxon>
        <taxon>Streptophyta</taxon>
        <taxon>Embryophyta</taxon>
        <taxon>Tracheophyta</taxon>
        <taxon>Spermatophyta</taxon>
        <taxon>Magnoliopsida</taxon>
        <taxon>Liliopsida</taxon>
        <taxon>Asparagales</taxon>
        <taxon>Orchidaceae</taxon>
        <taxon>Apostasioideae</taxon>
        <taxon>Apostasia</taxon>
    </lineage>
</organism>
<dbReference type="InterPro" id="IPR038408">
    <property type="entry name" value="GNK2_sf"/>
</dbReference>
<name>A0A2H9ZWG3_9ASPA</name>
<dbReference type="CDD" id="cd23509">
    <property type="entry name" value="Gnk2-like"/>
    <property type="match status" value="1"/>
</dbReference>
<feature type="domain" description="Gnk2-homologous" evidence="3">
    <location>
        <begin position="81"/>
        <end position="183"/>
    </location>
</feature>
<dbReference type="AlphaFoldDB" id="A0A2H9ZWG3"/>
<gene>
    <name evidence="4" type="ORF">AXF42_Ash014418</name>
</gene>
<keyword evidence="2" id="KW-0677">Repeat</keyword>
<dbReference type="EMBL" id="KZ453102">
    <property type="protein sequence ID" value="PKA47641.1"/>
    <property type="molecule type" value="Genomic_DNA"/>
</dbReference>
<evidence type="ECO:0000256" key="2">
    <source>
        <dbReference type="ARBA" id="ARBA00022737"/>
    </source>
</evidence>
<evidence type="ECO:0000313" key="5">
    <source>
        <dbReference type="Proteomes" id="UP000236161"/>
    </source>
</evidence>
<evidence type="ECO:0000259" key="3">
    <source>
        <dbReference type="PROSITE" id="PS51473"/>
    </source>
</evidence>
<protein>
    <recommendedName>
        <fullName evidence="3">Gnk2-homologous domain-containing protein</fullName>
    </recommendedName>
</protein>